<evidence type="ECO:0000313" key="4">
    <source>
        <dbReference type="EMBL" id="EHN12730.1"/>
    </source>
</evidence>
<dbReference type="InterPro" id="IPR035940">
    <property type="entry name" value="CAP_sf"/>
</dbReference>
<evidence type="ECO:0000259" key="3">
    <source>
        <dbReference type="Pfam" id="PF00188"/>
    </source>
</evidence>
<feature type="domain" description="SCP" evidence="3">
    <location>
        <begin position="52"/>
        <end position="171"/>
    </location>
</feature>
<dbReference type="PANTHER" id="PTHR31157:SF1">
    <property type="entry name" value="SCP DOMAIN-CONTAINING PROTEIN"/>
    <property type="match status" value="1"/>
</dbReference>
<keyword evidence="2" id="KW-0732">Signal</keyword>
<dbReference type="SUPFAM" id="SSF55797">
    <property type="entry name" value="PR-1-like"/>
    <property type="match status" value="1"/>
</dbReference>
<dbReference type="InterPro" id="IPR014044">
    <property type="entry name" value="CAP_dom"/>
</dbReference>
<dbReference type="AlphaFoldDB" id="H0E0W6"/>
<accession>H0E0W6</accession>
<dbReference type="RefSeq" id="WP_007570360.1">
    <property type="nucleotide sequence ID" value="NZ_AGUD01000012.1"/>
</dbReference>
<feature type="region of interest" description="Disordered" evidence="1">
    <location>
        <begin position="172"/>
        <end position="230"/>
    </location>
</feature>
<dbReference type="PANTHER" id="PTHR31157">
    <property type="entry name" value="SCP DOMAIN-CONTAINING PROTEIN"/>
    <property type="match status" value="1"/>
</dbReference>
<proteinExistence type="predicted"/>
<dbReference type="EMBL" id="AGUD01000012">
    <property type="protein sequence ID" value="EHN12730.1"/>
    <property type="molecule type" value="Genomic_DNA"/>
</dbReference>
<dbReference type="OrthoDB" id="68195at2"/>
<dbReference type="Pfam" id="PF00188">
    <property type="entry name" value="CAP"/>
    <property type="match status" value="1"/>
</dbReference>
<dbReference type="Gene3D" id="3.40.33.10">
    <property type="entry name" value="CAP"/>
    <property type="match status" value="1"/>
</dbReference>
<reference evidence="4 5" key="1">
    <citation type="journal article" date="2013" name="Biodegradation">
        <title>Quantitative proteomic analysis of ibuprofen-degrading Patulibacter sp. strain I11.</title>
        <authorList>
            <person name="Almeida B."/>
            <person name="Kjeldal H."/>
            <person name="Lolas I."/>
            <person name="Knudsen A.D."/>
            <person name="Carvalho G."/>
            <person name="Nielsen K.L."/>
            <person name="Barreto Crespo M.T."/>
            <person name="Stensballe A."/>
            <person name="Nielsen J.L."/>
        </authorList>
    </citation>
    <scope>NUCLEOTIDE SEQUENCE [LARGE SCALE GENOMIC DNA]</scope>
    <source>
        <strain evidence="4 5">I11</strain>
    </source>
</reference>
<comment type="caution">
    <text evidence="4">The sequence shown here is derived from an EMBL/GenBank/DDBJ whole genome shotgun (WGS) entry which is preliminary data.</text>
</comment>
<dbReference type="CDD" id="cd05379">
    <property type="entry name" value="CAP_bacterial"/>
    <property type="match status" value="1"/>
</dbReference>
<sequence>MGRAWLIPLPVLAAATALLLPAAAPAATACPGADGDPAQLGHDATVAALLCLTNHERMAAGLPALRPDDRLALAAQRHAQDMVARGYFSHDAPAPAPFGAKPAQRVEAAGFQWSALGENIAAGQQTPRWVMRDWLASAGHCQNIMWTQVTAVGFGVATESVGDYPAPAWVQELGRPAGTSGSDDGDPACPRSPATPAPVDGPAPADERAPWVTAASTPPDDRSATRVPLPRLDASARRTGRTLRLRVTVPAANVSRVRLSVRVRQRGRDGRALSLRRRAGAHRLSLRLARAAGGAVTVRVGHARRTVAFG</sequence>
<evidence type="ECO:0000256" key="2">
    <source>
        <dbReference type="SAM" id="SignalP"/>
    </source>
</evidence>
<name>H0E0W6_9ACTN</name>
<dbReference type="Proteomes" id="UP000005143">
    <property type="component" value="Unassembled WGS sequence"/>
</dbReference>
<feature type="chain" id="PRO_5038519681" description="SCP domain-containing protein" evidence="2">
    <location>
        <begin position="27"/>
        <end position="310"/>
    </location>
</feature>
<evidence type="ECO:0000313" key="5">
    <source>
        <dbReference type="Proteomes" id="UP000005143"/>
    </source>
</evidence>
<feature type="signal peptide" evidence="2">
    <location>
        <begin position="1"/>
        <end position="26"/>
    </location>
</feature>
<organism evidence="4 5">
    <name type="scientific">Patulibacter medicamentivorans</name>
    <dbReference type="NCBI Taxonomy" id="1097667"/>
    <lineage>
        <taxon>Bacteria</taxon>
        <taxon>Bacillati</taxon>
        <taxon>Actinomycetota</taxon>
        <taxon>Thermoleophilia</taxon>
        <taxon>Solirubrobacterales</taxon>
        <taxon>Patulibacteraceae</taxon>
        <taxon>Patulibacter</taxon>
    </lineage>
</organism>
<evidence type="ECO:0000256" key="1">
    <source>
        <dbReference type="SAM" id="MobiDB-lite"/>
    </source>
</evidence>
<keyword evidence="5" id="KW-1185">Reference proteome</keyword>
<dbReference type="PROSITE" id="PS51257">
    <property type="entry name" value="PROKAR_LIPOPROTEIN"/>
    <property type="match status" value="1"/>
</dbReference>
<protein>
    <recommendedName>
        <fullName evidence="3">SCP domain-containing protein</fullName>
    </recommendedName>
</protein>
<gene>
    <name evidence="4" type="ORF">PAI11_04240</name>
</gene>